<name>A0A8J3I6V2_9CHLR</name>
<proteinExistence type="predicted"/>
<dbReference type="Proteomes" id="UP000612362">
    <property type="component" value="Unassembled WGS sequence"/>
</dbReference>
<evidence type="ECO:0000313" key="1">
    <source>
        <dbReference type="EMBL" id="GHO47122.1"/>
    </source>
</evidence>
<keyword evidence="2" id="KW-1185">Reference proteome</keyword>
<organism evidence="1 2">
    <name type="scientific">Ktedonospora formicarum</name>
    <dbReference type="NCBI Taxonomy" id="2778364"/>
    <lineage>
        <taxon>Bacteria</taxon>
        <taxon>Bacillati</taxon>
        <taxon>Chloroflexota</taxon>
        <taxon>Ktedonobacteria</taxon>
        <taxon>Ktedonobacterales</taxon>
        <taxon>Ktedonobacteraceae</taxon>
        <taxon>Ktedonospora</taxon>
    </lineage>
</organism>
<comment type="caution">
    <text evidence="1">The sequence shown here is derived from an EMBL/GenBank/DDBJ whole genome shotgun (WGS) entry which is preliminary data.</text>
</comment>
<evidence type="ECO:0000313" key="2">
    <source>
        <dbReference type="Proteomes" id="UP000612362"/>
    </source>
</evidence>
<sequence>MVKYVHFESEEEKKRKEQNGYWYEYPNAGGLREWIPSGPRSQQKVQEAQIRARWSAIVSGAGR</sequence>
<gene>
    <name evidence="1" type="ORF">KSX_52850</name>
</gene>
<accession>A0A8J3I6V2</accession>
<dbReference type="EMBL" id="BNJF01000002">
    <property type="protein sequence ID" value="GHO47122.1"/>
    <property type="molecule type" value="Genomic_DNA"/>
</dbReference>
<protein>
    <submittedName>
        <fullName evidence="1">Uncharacterized protein</fullName>
    </submittedName>
</protein>
<reference evidence="1" key="1">
    <citation type="submission" date="2020-10" db="EMBL/GenBank/DDBJ databases">
        <title>Taxonomic study of unclassified bacteria belonging to the class Ktedonobacteria.</title>
        <authorList>
            <person name="Yabe S."/>
            <person name="Wang C.M."/>
            <person name="Zheng Y."/>
            <person name="Sakai Y."/>
            <person name="Cavaletti L."/>
            <person name="Monciardini P."/>
            <person name="Donadio S."/>
        </authorList>
    </citation>
    <scope>NUCLEOTIDE SEQUENCE</scope>
    <source>
        <strain evidence="1">SOSP1-1</strain>
    </source>
</reference>
<dbReference type="AlphaFoldDB" id="A0A8J3I6V2"/>